<proteinExistence type="predicted"/>
<organism evidence="1 2">
    <name type="scientific">Funneliformis geosporum</name>
    <dbReference type="NCBI Taxonomy" id="1117311"/>
    <lineage>
        <taxon>Eukaryota</taxon>
        <taxon>Fungi</taxon>
        <taxon>Fungi incertae sedis</taxon>
        <taxon>Mucoromycota</taxon>
        <taxon>Glomeromycotina</taxon>
        <taxon>Glomeromycetes</taxon>
        <taxon>Glomerales</taxon>
        <taxon>Glomeraceae</taxon>
        <taxon>Funneliformis</taxon>
    </lineage>
</organism>
<keyword evidence="2" id="KW-1185">Reference proteome</keyword>
<dbReference type="SUPFAM" id="SSF53098">
    <property type="entry name" value="Ribonuclease H-like"/>
    <property type="match status" value="1"/>
</dbReference>
<accession>A0A9W4WXX7</accession>
<gene>
    <name evidence="1" type="ORF">FWILDA_LOCUS5287</name>
</gene>
<sequence length="110" mass="12859">MGHNKANCQTLVTQMRKFDLKQVPFDLPYAENYDTPLIWWMTCKSFPNFLEIIAIRIFGMTPHSASCERLFSTLGWFMGTHHLEKDLETVIDVVNLESEDLVDESLRDFE</sequence>
<dbReference type="OrthoDB" id="2434645at2759"/>
<comment type="caution">
    <text evidence="1">The sequence shown here is derived from an EMBL/GenBank/DDBJ whole genome shotgun (WGS) entry which is preliminary data.</text>
</comment>
<dbReference type="EMBL" id="CAMKVN010000871">
    <property type="protein sequence ID" value="CAI2171855.1"/>
    <property type="molecule type" value="Genomic_DNA"/>
</dbReference>
<dbReference type="AlphaFoldDB" id="A0A9W4WXX7"/>
<name>A0A9W4WXX7_9GLOM</name>
<reference evidence="1" key="1">
    <citation type="submission" date="2022-08" db="EMBL/GenBank/DDBJ databases">
        <authorList>
            <person name="Kallberg Y."/>
            <person name="Tangrot J."/>
            <person name="Rosling A."/>
        </authorList>
    </citation>
    <scope>NUCLEOTIDE SEQUENCE</scope>
    <source>
        <strain evidence="1">Wild A</strain>
    </source>
</reference>
<evidence type="ECO:0000313" key="1">
    <source>
        <dbReference type="EMBL" id="CAI2171855.1"/>
    </source>
</evidence>
<dbReference type="Proteomes" id="UP001153678">
    <property type="component" value="Unassembled WGS sequence"/>
</dbReference>
<dbReference type="InterPro" id="IPR012337">
    <property type="entry name" value="RNaseH-like_sf"/>
</dbReference>
<evidence type="ECO:0000313" key="2">
    <source>
        <dbReference type="Proteomes" id="UP001153678"/>
    </source>
</evidence>
<protein>
    <submittedName>
        <fullName evidence="1">4969_t:CDS:1</fullName>
    </submittedName>
</protein>